<feature type="domain" description="Glucose/Sorbosone dehydrogenase" evidence="2">
    <location>
        <begin position="325"/>
        <end position="667"/>
    </location>
</feature>
<feature type="domain" description="SMP-30/Gluconolactonase/LRE-like region" evidence="3">
    <location>
        <begin position="80"/>
        <end position="243"/>
    </location>
</feature>
<sequence>MRQLLLGLAWVVGGAVSQAGAQTPPKTVVTGLTNPESVALNSKGQVFVSVIGEPGRDGDGAVLKIEQGKAVPFASGFDDPKGLVAHQESLFLADKTRVWRIDGKGKATVFAPASAFPTPPLFLNDLAVDVESGTLYVSDSGDRKGGGGAVYRISPKGAVSQVLDKKQFPELHTPNGLLLDGASHLLLADFGTGVLSRIKLADHSVERLADGLGAADGLAWDQFGRLFVSDWKGGRVFVIARPGAKPVLLAQGLKNAADLTVESATKQLLVPDMGGGTVVAVPITVPGAEVNEEPLPLKTVVAFPDLQWTGWKGETEDGLAHTLRPIVLTYAADGSNRVFVATQHGVIHSFPNDQKATQTTVFLDIQDRVSYKDETNEEGFLGLAFHPRFKENGYFYVFYTPKAEKLTNIVSRFQVRKDDPTQADPASELEIIRFEKPYWNHDGGTIVFGPDGFLYVTHGDGGAGNDPHKNGQNLGALLGKVLRIDVDHKEGGKNYAIPKDNPFVGRADTRPEIWAYGIRNIWRMAFDPKTGWLWAGEVGQNLWEEIDIITKGGNYGWSLRESLHPFGVNGVGPRPELIDPIWEYYHHDTGKSITGGTVYRGSRLPELDGAYLYADYVTGRLWALRYDEAQRRVVENRPIPSRDLPVLSFGQDEQGEVYFLTTTVTGQGIYRFSK</sequence>
<dbReference type="SUPFAM" id="SSF63829">
    <property type="entry name" value="Calcium-dependent phosphotriesterase"/>
    <property type="match status" value="1"/>
</dbReference>
<dbReference type="InterPro" id="IPR011041">
    <property type="entry name" value="Quinoprot_gluc/sorb_DH_b-prop"/>
</dbReference>
<dbReference type="RefSeq" id="WP_406693775.1">
    <property type="nucleotide sequence ID" value="NZ_CP155447.1"/>
</dbReference>
<dbReference type="SUPFAM" id="SSF50952">
    <property type="entry name" value="Soluble quinoprotein glucose dehydrogenase"/>
    <property type="match status" value="1"/>
</dbReference>
<dbReference type="Gene3D" id="2.120.10.30">
    <property type="entry name" value="TolB, C-terminal domain"/>
    <property type="match status" value="2"/>
</dbReference>
<dbReference type="InterPro" id="IPR011042">
    <property type="entry name" value="6-blade_b-propeller_TolB-like"/>
</dbReference>
<reference evidence="4" key="1">
    <citation type="submission" date="2024-05" db="EMBL/GenBank/DDBJ databases">
        <title>Planctomycetes of the genus Singulisphaera possess chitinolytic capabilities.</title>
        <authorList>
            <person name="Ivanova A."/>
        </authorList>
    </citation>
    <scope>NUCLEOTIDE SEQUENCE</scope>
    <source>
        <strain evidence="4">Ch08T</strain>
    </source>
</reference>
<name>A0AAU7C6R7_9BACT</name>
<dbReference type="Pfam" id="PF07995">
    <property type="entry name" value="GSDH"/>
    <property type="match status" value="1"/>
</dbReference>
<feature type="signal peptide" evidence="1">
    <location>
        <begin position="1"/>
        <end position="21"/>
    </location>
</feature>
<dbReference type="AlphaFoldDB" id="A0AAU7C6R7"/>
<protein>
    <submittedName>
        <fullName evidence="4">PQQ-dependent sugar dehydrogenase</fullName>
    </submittedName>
</protein>
<dbReference type="InterPro" id="IPR013658">
    <property type="entry name" value="SGL"/>
</dbReference>
<dbReference type="InterPro" id="IPR012938">
    <property type="entry name" value="Glc/Sorbosone_DH"/>
</dbReference>
<evidence type="ECO:0000259" key="3">
    <source>
        <dbReference type="Pfam" id="PF08450"/>
    </source>
</evidence>
<dbReference type="EMBL" id="CP155447">
    <property type="protein sequence ID" value="XBH01087.1"/>
    <property type="molecule type" value="Genomic_DNA"/>
</dbReference>
<dbReference type="Pfam" id="PF08450">
    <property type="entry name" value="SGL"/>
    <property type="match status" value="1"/>
</dbReference>
<proteinExistence type="predicted"/>
<keyword evidence="1" id="KW-0732">Signal</keyword>
<evidence type="ECO:0000313" key="4">
    <source>
        <dbReference type="EMBL" id="XBH01087.1"/>
    </source>
</evidence>
<evidence type="ECO:0000259" key="2">
    <source>
        <dbReference type="Pfam" id="PF07995"/>
    </source>
</evidence>
<organism evidence="4">
    <name type="scientific">Singulisphaera sp. Ch08</name>
    <dbReference type="NCBI Taxonomy" id="3120278"/>
    <lineage>
        <taxon>Bacteria</taxon>
        <taxon>Pseudomonadati</taxon>
        <taxon>Planctomycetota</taxon>
        <taxon>Planctomycetia</taxon>
        <taxon>Isosphaerales</taxon>
        <taxon>Isosphaeraceae</taxon>
        <taxon>Singulisphaera</taxon>
    </lineage>
</organism>
<dbReference type="PANTHER" id="PTHR19328">
    <property type="entry name" value="HEDGEHOG-INTERACTING PROTEIN"/>
    <property type="match status" value="1"/>
</dbReference>
<accession>A0AAU7C6R7</accession>
<dbReference type="PANTHER" id="PTHR19328:SF75">
    <property type="entry name" value="ALDOSE SUGAR DEHYDROGENASE YLII"/>
    <property type="match status" value="1"/>
</dbReference>
<gene>
    <name evidence="4" type="ORF">V5E97_22325</name>
</gene>
<evidence type="ECO:0000256" key="1">
    <source>
        <dbReference type="SAM" id="SignalP"/>
    </source>
</evidence>
<feature type="chain" id="PRO_5043515188" evidence="1">
    <location>
        <begin position="22"/>
        <end position="674"/>
    </location>
</feature>